<dbReference type="InterPro" id="IPR018996">
    <property type="entry name" value="Man1/Src1-like_C"/>
</dbReference>
<dbReference type="FunFam" id="1.10.10.1180:FF:000001">
    <property type="entry name" value="inner nuclear membrane protein Man1"/>
    <property type="match status" value="1"/>
</dbReference>
<dbReference type="STRING" id="161767.ENSAPEP00000001394"/>
<feature type="region of interest" description="Disordered" evidence="12">
    <location>
        <begin position="37"/>
        <end position="232"/>
    </location>
</feature>
<evidence type="ECO:0000256" key="7">
    <source>
        <dbReference type="ARBA" id="ARBA00023242"/>
    </source>
</evidence>
<reference evidence="15" key="2">
    <citation type="submission" date="2025-08" db="UniProtKB">
        <authorList>
            <consortium name="Ensembl"/>
        </authorList>
    </citation>
    <scope>IDENTIFICATION</scope>
</reference>
<comment type="function">
    <text evidence="8">Can function as a specific repressor of TGF-beta, activin, and BMP signaling through its interaction with the R-SMAD proteins. Antagonizes TGF-beta-induced cell proliferation arrest.</text>
</comment>
<dbReference type="GO" id="GO:0005637">
    <property type="term" value="C:nuclear inner membrane"/>
    <property type="evidence" value="ECO:0007669"/>
    <property type="project" value="UniProtKB-SubCell"/>
</dbReference>
<sequence length="859" mass="96342">MASTQLTDEEIFSELKRFGFTPGPVTENTRPVYLKKLKKLREEQQQRGSRPGKIRSSGSINSTTGDGGAAASRPVGPDVTHLSTSRRPGRKSSVLGFSSDESDAETPLKRKGLDHSSRANRTPGFPKQPKITLPTHNAASKIQYGGGTRLNSSFSPGPDGQRSVSLGWGVGASSTPDSKGMHYDESGDDDDCEEESEKNSCSLNGRGASRLNNNKLAGEYSDSDEEEVRGIGTGDRERDRLDFRRGHRIVSAFSSHVVERNSQTEKKNHEVFPRGDINMVKTQGEAGAEDGLKRRDLDPSGGSRSNRIPRKHIYVSVAENHGGKAGENNHVDSEDGTSRSNSTSRFAIGLRPRFSNYSSLSQTYRDNHSNHTPAPNHSYNQAVLKKKLSVPEDELLQQFKREELASSGNFSAHYLSMFLLTAACLFFLLLGLMYLRMRGTGSSEMDGAIKSHPFGSEFDASYVKEEKDVILKLLLNLHDHLAFIAGQHDCGDQQHPNRSLSIDEASAYLLTQNKEFKDFFHVSLEWIIRTGQDLGIRLTGQVADDPVTDVSEISRLESTHPKMPFQCRFRRAFLTVICRVLFIAVVVGCMWSVVYYMRYRWRREEEETRHMYDMVEKIIDVLKTHGEACQENQDIQPYLPIPHVRDSLVQPQERKKMKKIWERAVSFLSANESRIRTETQRIGGADFLVWRWLQPSLSCDKTSLMPSKVWQGKAFPLDRRNSPPNSLTPCLKIRNMFDPVMEVGENWDLAIHEAILEKCSDNDGIVHIAVDKNSREGCVYVKCLSAEHSGKAFKALHGSWFDGKLVTVKYLRLDRYHQRFPQAQGCSTPLKASSHHLNTTSTMNTRLQYSGSAKSSGFS</sequence>
<dbReference type="GO" id="GO:0031490">
    <property type="term" value="F:chromatin DNA binding"/>
    <property type="evidence" value="ECO:0007669"/>
    <property type="project" value="TreeGrafter"/>
</dbReference>
<accession>A0A3P8RQ73</accession>
<comment type="subcellular location">
    <subcellularLocation>
        <location evidence="1">Nucleus inner membrane</location>
        <topology evidence="1">Multi-pass membrane protein</topology>
    </subcellularLocation>
</comment>
<feature type="region of interest" description="Disordered" evidence="12">
    <location>
        <begin position="284"/>
        <end position="345"/>
    </location>
</feature>
<dbReference type="InterPro" id="IPR011015">
    <property type="entry name" value="LEM/LEM-like_dom_sf"/>
</dbReference>
<dbReference type="SMART" id="SM00540">
    <property type="entry name" value="LEM"/>
    <property type="match status" value="1"/>
</dbReference>
<dbReference type="InterPro" id="IPR035979">
    <property type="entry name" value="RBD_domain_sf"/>
</dbReference>
<organism evidence="15 16">
    <name type="scientific">Amphiprion percula</name>
    <name type="common">Orange clownfish</name>
    <name type="synonym">Lutjanus percula</name>
    <dbReference type="NCBI Taxonomy" id="161767"/>
    <lineage>
        <taxon>Eukaryota</taxon>
        <taxon>Metazoa</taxon>
        <taxon>Chordata</taxon>
        <taxon>Craniata</taxon>
        <taxon>Vertebrata</taxon>
        <taxon>Euteleostomi</taxon>
        <taxon>Actinopterygii</taxon>
        <taxon>Neopterygii</taxon>
        <taxon>Teleostei</taxon>
        <taxon>Neoteleostei</taxon>
        <taxon>Acanthomorphata</taxon>
        <taxon>Ovalentaria</taxon>
        <taxon>Pomacentridae</taxon>
        <taxon>Amphiprion</taxon>
    </lineage>
</organism>
<comment type="subunit">
    <text evidence="9">Interacts with SMAD1, SMAD2, SMAD3 and SMAD5. Binds to both phosphorylated and unphosphorylated R-SMADS.</text>
</comment>
<dbReference type="PROSITE" id="PS50954">
    <property type="entry name" value="LEM"/>
    <property type="match status" value="1"/>
</dbReference>
<reference evidence="15" key="3">
    <citation type="submission" date="2025-09" db="UniProtKB">
        <authorList>
            <consortium name="Ensembl"/>
        </authorList>
    </citation>
    <scope>IDENTIFICATION</scope>
</reference>
<evidence type="ECO:0000256" key="8">
    <source>
        <dbReference type="ARBA" id="ARBA00057490"/>
    </source>
</evidence>
<dbReference type="InterPro" id="IPR041885">
    <property type="entry name" value="MAN1_winged_helix_dom"/>
</dbReference>
<dbReference type="AlphaFoldDB" id="A0A3P8RQ73"/>
<feature type="compositionally biased region" description="Basic and acidic residues" evidence="12">
    <location>
        <begin position="106"/>
        <end position="117"/>
    </location>
</feature>
<reference evidence="15 16" key="1">
    <citation type="submission" date="2018-03" db="EMBL/GenBank/DDBJ databases">
        <title>Finding Nemo's genes: A chromosome-scale reference assembly of the genome of the orange clownfish Amphiprion percula.</title>
        <authorList>
            <person name="Lehmann R."/>
        </authorList>
    </citation>
    <scope>NUCLEOTIDE SEQUENCE</scope>
</reference>
<keyword evidence="4 13" id="KW-1133">Transmembrane helix</keyword>
<dbReference type="InterPro" id="IPR052277">
    <property type="entry name" value="INM_ESCRT-Associated"/>
</dbReference>
<feature type="compositionally biased region" description="Acidic residues" evidence="12">
    <location>
        <begin position="186"/>
        <end position="196"/>
    </location>
</feature>
<dbReference type="Gene3D" id="3.30.70.330">
    <property type="match status" value="1"/>
</dbReference>
<feature type="transmembrane region" description="Helical" evidence="13">
    <location>
        <begin position="414"/>
        <end position="435"/>
    </location>
</feature>
<dbReference type="InterPro" id="IPR034394">
    <property type="entry name" value="Man1_RRM"/>
</dbReference>
<dbReference type="Proteomes" id="UP000265080">
    <property type="component" value="Chromosome 21"/>
</dbReference>
<dbReference type="PANTHER" id="PTHR13428:SF10">
    <property type="entry name" value="INNER NUCLEAR MEMBRANE PROTEIN MAN1"/>
    <property type="match status" value="1"/>
</dbReference>
<feature type="transmembrane region" description="Helical" evidence="13">
    <location>
        <begin position="572"/>
        <end position="597"/>
    </location>
</feature>
<evidence type="ECO:0000256" key="12">
    <source>
        <dbReference type="SAM" id="MobiDB-lite"/>
    </source>
</evidence>
<dbReference type="FunFam" id="3.30.70.330:FF:000176">
    <property type="entry name" value="Inner nuclear membrane protein Man1"/>
    <property type="match status" value="1"/>
</dbReference>
<evidence type="ECO:0000256" key="4">
    <source>
        <dbReference type="ARBA" id="ARBA00022989"/>
    </source>
</evidence>
<keyword evidence="2" id="KW-0597">Phosphoprotein</keyword>
<keyword evidence="7" id="KW-0539">Nucleus</keyword>
<evidence type="ECO:0000256" key="2">
    <source>
        <dbReference type="ARBA" id="ARBA00022553"/>
    </source>
</evidence>
<feature type="domain" description="LEM" evidence="14">
    <location>
        <begin position="1"/>
        <end position="44"/>
    </location>
</feature>
<dbReference type="GO" id="GO:0006998">
    <property type="term" value="P:nuclear envelope organization"/>
    <property type="evidence" value="ECO:0007669"/>
    <property type="project" value="TreeGrafter"/>
</dbReference>
<dbReference type="Pfam" id="PF03020">
    <property type="entry name" value="LEM"/>
    <property type="match status" value="1"/>
</dbReference>
<dbReference type="GeneTree" id="ENSGT00940000157643"/>
<evidence type="ECO:0000256" key="3">
    <source>
        <dbReference type="ARBA" id="ARBA00022692"/>
    </source>
</evidence>
<dbReference type="SUPFAM" id="SSF63451">
    <property type="entry name" value="LEM domain"/>
    <property type="match status" value="1"/>
</dbReference>
<evidence type="ECO:0000256" key="13">
    <source>
        <dbReference type="SAM" id="Phobius"/>
    </source>
</evidence>
<dbReference type="InterPro" id="IPR003887">
    <property type="entry name" value="LEM_dom"/>
</dbReference>
<dbReference type="Ensembl" id="ENSAPET00000001427.1">
    <property type="protein sequence ID" value="ENSAPEP00000001394.1"/>
    <property type="gene ID" value="ENSAPEG00000001061.1"/>
</dbReference>
<evidence type="ECO:0000313" key="16">
    <source>
        <dbReference type="Proteomes" id="UP000265080"/>
    </source>
</evidence>
<keyword evidence="6 13" id="KW-0472">Membrane</keyword>
<dbReference type="CDD" id="cd12942">
    <property type="entry name" value="LEM_Man1"/>
    <property type="match status" value="1"/>
</dbReference>
<evidence type="ECO:0000256" key="10">
    <source>
        <dbReference type="ARBA" id="ARBA00067966"/>
    </source>
</evidence>
<protein>
    <recommendedName>
        <fullName evidence="10">Inner nuclear membrane protein Man1</fullName>
    </recommendedName>
    <alternativeName>
        <fullName evidence="11">LEM domain-containing protein 3</fullName>
    </alternativeName>
</protein>
<dbReference type="CDD" id="cd12286">
    <property type="entry name" value="RRM_Man1"/>
    <property type="match status" value="1"/>
</dbReference>
<evidence type="ECO:0000256" key="11">
    <source>
        <dbReference type="ARBA" id="ARBA00081981"/>
    </source>
</evidence>
<dbReference type="Pfam" id="PF09402">
    <property type="entry name" value="MSC"/>
    <property type="match status" value="1"/>
</dbReference>
<dbReference type="Gene3D" id="1.10.720.40">
    <property type="match status" value="1"/>
</dbReference>
<dbReference type="PANTHER" id="PTHR13428">
    <property type="entry name" value="INNER NUCLEAR MEMBRANE PROTEIN MAN1 LEM DOMAIN CONTAINING PROTEIN"/>
    <property type="match status" value="1"/>
</dbReference>
<evidence type="ECO:0000313" key="15">
    <source>
        <dbReference type="Ensembl" id="ENSAPEP00000001394.1"/>
    </source>
</evidence>
<evidence type="ECO:0000256" key="5">
    <source>
        <dbReference type="ARBA" id="ARBA00023125"/>
    </source>
</evidence>
<keyword evidence="16" id="KW-1185">Reference proteome</keyword>
<feature type="compositionally biased region" description="Basic and acidic residues" evidence="12">
    <location>
        <begin position="321"/>
        <end position="337"/>
    </location>
</feature>
<dbReference type="InterPro" id="IPR012677">
    <property type="entry name" value="Nucleotide-bd_a/b_plait_sf"/>
</dbReference>
<proteinExistence type="predicted"/>
<dbReference type="GO" id="GO:0030514">
    <property type="term" value="P:negative regulation of BMP signaling pathway"/>
    <property type="evidence" value="ECO:0007669"/>
    <property type="project" value="TreeGrafter"/>
</dbReference>
<keyword evidence="3 13" id="KW-0812">Transmembrane</keyword>
<evidence type="ECO:0000256" key="1">
    <source>
        <dbReference type="ARBA" id="ARBA00004473"/>
    </source>
</evidence>
<evidence type="ECO:0000259" key="14">
    <source>
        <dbReference type="PROSITE" id="PS50954"/>
    </source>
</evidence>
<dbReference type="GO" id="GO:0061300">
    <property type="term" value="P:cerebellum vasculature development"/>
    <property type="evidence" value="ECO:0007669"/>
    <property type="project" value="Ensembl"/>
</dbReference>
<name>A0A3P8RQ73_AMPPE</name>
<dbReference type="OMA" id="LFSQLKC"/>
<keyword evidence="5" id="KW-0238">DNA-binding</keyword>
<dbReference type="FunFam" id="1.10.720.40:FF:000001">
    <property type="entry name" value="LEM domain containing 2, isoform CRA_a"/>
    <property type="match status" value="1"/>
</dbReference>
<dbReference type="SUPFAM" id="SSF54928">
    <property type="entry name" value="RNA-binding domain, RBD"/>
    <property type="match status" value="1"/>
</dbReference>
<evidence type="ECO:0000256" key="9">
    <source>
        <dbReference type="ARBA" id="ARBA00063273"/>
    </source>
</evidence>
<evidence type="ECO:0000256" key="6">
    <source>
        <dbReference type="ARBA" id="ARBA00023136"/>
    </source>
</evidence>
<dbReference type="Gene3D" id="1.10.10.1180">
    <property type="entry name" value="MAN1, winged-helix domain"/>
    <property type="match status" value="1"/>
</dbReference>